<protein>
    <submittedName>
        <fullName evidence="1">Uncharacterized protein</fullName>
    </submittedName>
</protein>
<evidence type="ECO:0000313" key="2">
    <source>
        <dbReference type="Proteomes" id="UP000799755"/>
    </source>
</evidence>
<reference evidence="1" key="1">
    <citation type="journal article" date="2020" name="Stud. Mycol.">
        <title>101 Dothideomycetes genomes: a test case for predicting lifestyles and emergence of pathogens.</title>
        <authorList>
            <person name="Haridas S."/>
            <person name="Albert R."/>
            <person name="Binder M."/>
            <person name="Bloem J."/>
            <person name="Labutti K."/>
            <person name="Salamov A."/>
            <person name="Andreopoulos B."/>
            <person name="Baker S."/>
            <person name="Barry K."/>
            <person name="Bills G."/>
            <person name="Bluhm B."/>
            <person name="Cannon C."/>
            <person name="Castanera R."/>
            <person name="Culley D."/>
            <person name="Daum C."/>
            <person name="Ezra D."/>
            <person name="Gonzalez J."/>
            <person name="Henrissat B."/>
            <person name="Kuo A."/>
            <person name="Liang C."/>
            <person name="Lipzen A."/>
            <person name="Lutzoni F."/>
            <person name="Magnuson J."/>
            <person name="Mondo S."/>
            <person name="Nolan M."/>
            <person name="Ohm R."/>
            <person name="Pangilinan J."/>
            <person name="Park H.-J."/>
            <person name="Ramirez L."/>
            <person name="Alfaro M."/>
            <person name="Sun H."/>
            <person name="Tritt A."/>
            <person name="Yoshinaga Y."/>
            <person name="Zwiers L.-H."/>
            <person name="Turgeon B."/>
            <person name="Goodwin S."/>
            <person name="Spatafora J."/>
            <person name="Crous P."/>
            <person name="Grigoriev I."/>
        </authorList>
    </citation>
    <scope>NUCLEOTIDE SEQUENCE</scope>
    <source>
        <strain evidence="1">ATCC 200398</strain>
    </source>
</reference>
<comment type="caution">
    <text evidence="1">The sequence shown here is derived from an EMBL/GenBank/DDBJ whole genome shotgun (WGS) entry which is preliminary data.</text>
</comment>
<evidence type="ECO:0000313" key="1">
    <source>
        <dbReference type="EMBL" id="KAF2473544.1"/>
    </source>
</evidence>
<organism evidence="1 2">
    <name type="scientific">Lindgomyces ingoldianus</name>
    <dbReference type="NCBI Taxonomy" id="673940"/>
    <lineage>
        <taxon>Eukaryota</taxon>
        <taxon>Fungi</taxon>
        <taxon>Dikarya</taxon>
        <taxon>Ascomycota</taxon>
        <taxon>Pezizomycotina</taxon>
        <taxon>Dothideomycetes</taxon>
        <taxon>Pleosporomycetidae</taxon>
        <taxon>Pleosporales</taxon>
        <taxon>Lindgomycetaceae</taxon>
        <taxon>Lindgomyces</taxon>
    </lineage>
</organism>
<name>A0ACB6R2R5_9PLEO</name>
<accession>A0ACB6R2R5</accession>
<proteinExistence type="predicted"/>
<dbReference type="EMBL" id="MU003499">
    <property type="protein sequence ID" value="KAF2473544.1"/>
    <property type="molecule type" value="Genomic_DNA"/>
</dbReference>
<dbReference type="Proteomes" id="UP000799755">
    <property type="component" value="Unassembled WGS sequence"/>
</dbReference>
<sequence>MGAGSYVRYSSHSSYVSTAHVTATFTYLRVVVRTVGNAGTTAILNGCLFYSAREESMLKEEPFGLMSYAGILYKSDINLALMNEIVSAVHDPGRARETGKKMYNMDEVTWFYDKLVGRITFRGQLAMQKLNANIFGIGKRNTCKGSEPSRPPIPLIYYVTLKKRLKTSAPPTLNAPYQRSVHAVVASPNPSYKRNSHPIAAIVCSQNLSRQSHCRRQLSKIHERKVKRREALGQAFGGVPNRSKSARQTFLPRAWHGVYRLFGLHTSASDPKVYSLVTPPILHSLSVPRASCSIPLTIIYFNTSEELQPQTQTRAVVFPEPSHSLYSCILEAILSHGSTLDLAVLLNQVWPSHYSTVSRHIGLSPPHIPARFLDNLGFSLCFNHTDFHSVLTLMLPFLLPPPYSTAPYFTNTKYVIHLGKHSVL</sequence>
<gene>
    <name evidence="1" type="ORF">BDR25DRAFT_352040</name>
</gene>
<keyword evidence="2" id="KW-1185">Reference proteome</keyword>